<evidence type="ECO:0000256" key="11">
    <source>
        <dbReference type="SAM" id="Phobius"/>
    </source>
</evidence>
<evidence type="ECO:0000256" key="9">
    <source>
        <dbReference type="HAMAP-Rule" id="MF_00237"/>
    </source>
</evidence>
<keyword evidence="13" id="KW-1185">Reference proteome</keyword>
<dbReference type="GO" id="GO:0033281">
    <property type="term" value="C:TAT protein transport complex"/>
    <property type="evidence" value="ECO:0007669"/>
    <property type="project" value="UniProtKB-UniRule"/>
</dbReference>
<comment type="function">
    <text evidence="9">Part of the twin-arginine translocation (Tat) system that transports large folded proteins containing a characteristic twin-arginine motif in their signal peptide across membranes. Together with TatC, TatB is part of a receptor directly interacting with Tat signal peptides. TatB may form an oligomeric binding site that transiently accommodates folded Tat precursor proteins before their translocation.</text>
</comment>
<dbReference type="NCBIfam" id="TIGR01410">
    <property type="entry name" value="tatB"/>
    <property type="match status" value="1"/>
</dbReference>
<evidence type="ECO:0000256" key="8">
    <source>
        <dbReference type="ARBA" id="ARBA00023136"/>
    </source>
</evidence>
<evidence type="ECO:0000313" key="12">
    <source>
        <dbReference type="EMBL" id="MBK1644261.1"/>
    </source>
</evidence>
<accession>A0A9X0WGT6</accession>
<keyword evidence="2 9" id="KW-0813">Transport</keyword>
<feature type="compositionally biased region" description="Low complexity" evidence="10">
    <location>
        <begin position="104"/>
        <end position="122"/>
    </location>
</feature>
<dbReference type="PANTHER" id="PTHR33162:SF1">
    <property type="entry name" value="SEC-INDEPENDENT PROTEIN TRANSLOCASE PROTEIN TATA, CHLOROPLASTIC"/>
    <property type="match status" value="1"/>
</dbReference>
<feature type="transmembrane region" description="Helical" evidence="11">
    <location>
        <begin position="6"/>
        <end position="22"/>
    </location>
</feature>
<reference evidence="12 13" key="1">
    <citation type="journal article" date="2020" name="Microorganisms">
        <title>Osmotic Adaptation and Compatible Solute Biosynthesis of Phototrophic Bacteria as Revealed from Genome Analyses.</title>
        <authorList>
            <person name="Imhoff J.F."/>
            <person name="Rahn T."/>
            <person name="Kunzel S."/>
            <person name="Keller A."/>
            <person name="Neulinger S.C."/>
        </authorList>
    </citation>
    <scope>NUCLEOTIDE SEQUENCE [LARGE SCALE GENOMIC DNA]</scope>
    <source>
        <strain evidence="12 13">DSM 21303</strain>
    </source>
</reference>
<gene>
    <name evidence="9 12" type="primary">tatB</name>
    <name evidence="12" type="ORF">CKO25_06245</name>
</gene>
<organism evidence="12 13">
    <name type="scientific">Thiocapsa imhoffii</name>
    <dbReference type="NCBI Taxonomy" id="382777"/>
    <lineage>
        <taxon>Bacteria</taxon>
        <taxon>Pseudomonadati</taxon>
        <taxon>Pseudomonadota</taxon>
        <taxon>Gammaproteobacteria</taxon>
        <taxon>Chromatiales</taxon>
        <taxon>Chromatiaceae</taxon>
        <taxon>Thiocapsa</taxon>
    </lineage>
</organism>
<comment type="subunit">
    <text evidence="9">The Tat system comprises two distinct complexes: a TatABC complex, containing multiple copies of TatA, TatB and TatC subunits, and a separate TatA complex, containing only TatA subunits. Substrates initially bind to the TatABC complex, which probably triggers association of the separate TatA complex to form the active translocon.</text>
</comment>
<comment type="subcellular location">
    <subcellularLocation>
        <location evidence="9">Cell membrane</location>
        <topology evidence="9">Single-pass membrane protein</topology>
    </subcellularLocation>
    <subcellularLocation>
        <location evidence="1">Membrane</location>
        <topology evidence="1">Single-pass membrane protein</topology>
    </subcellularLocation>
</comment>
<dbReference type="RefSeq" id="WP_200387050.1">
    <property type="nucleotide sequence ID" value="NZ_NRSD01000004.1"/>
</dbReference>
<dbReference type="HAMAP" id="MF_00237">
    <property type="entry name" value="TatB"/>
    <property type="match status" value="1"/>
</dbReference>
<evidence type="ECO:0000256" key="3">
    <source>
        <dbReference type="ARBA" id="ARBA00022475"/>
    </source>
</evidence>
<keyword evidence="4 9" id="KW-0812">Transmembrane</keyword>
<evidence type="ECO:0000256" key="2">
    <source>
        <dbReference type="ARBA" id="ARBA00022448"/>
    </source>
</evidence>
<dbReference type="InterPro" id="IPR003369">
    <property type="entry name" value="TatA/B/E"/>
</dbReference>
<keyword evidence="8 9" id="KW-0472">Membrane</keyword>
<dbReference type="GO" id="GO:0043953">
    <property type="term" value="P:protein transport by the Tat complex"/>
    <property type="evidence" value="ECO:0007669"/>
    <property type="project" value="UniProtKB-UniRule"/>
</dbReference>
<evidence type="ECO:0000256" key="1">
    <source>
        <dbReference type="ARBA" id="ARBA00004167"/>
    </source>
</evidence>
<keyword evidence="6 9" id="KW-1133">Transmembrane helix</keyword>
<feature type="compositionally biased region" description="Basic and acidic residues" evidence="10">
    <location>
        <begin position="128"/>
        <end position="147"/>
    </location>
</feature>
<sequence>MFDWGFWELVIIAVVALVVIGPERLPKVARIAGLWIGRARRTLSSVQDEIRRELKADELKAILDKQARSRPLETILEETIMGDRPAQDPASSRRTPSRERDQETTASVPSGSPSAGPATIPAQTGSGADRDPRAGSDSDPGEKPTST</sequence>
<proteinExistence type="inferred from homology"/>
<evidence type="ECO:0000313" key="13">
    <source>
        <dbReference type="Proteomes" id="UP001138802"/>
    </source>
</evidence>
<dbReference type="PRINTS" id="PR01506">
    <property type="entry name" value="TATBPROTEIN"/>
</dbReference>
<protein>
    <recommendedName>
        <fullName evidence="9">Sec-independent protein translocase protein TatB</fullName>
    </recommendedName>
</protein>
<dbReference type="InterPro" id="IPR018448">
    <property type="entry name" value="TatB"/>
</dbReference>
<dbReference type="EMBL" id="NRSD01000004">
    <property type="protein sequence ID" value="MBK1644261.1"/>
    <property type="molecule type" value="Genomic_DNA"/>
</dbReference>
<dbReference type="GO" id="GO:0008320">
    <property type="term" value="F:protein transmembrane transporter activity"/>
    <property type="evidence" value="ECO:0007669"/>
    <property type="project" value="UniProtKB-UniRule"/>
</dbReference>
<evidence type="ECO:0000256" key="4">
    <source>
        <dbReference type="ARBA" id="ARBA00022692"/>
    </source>
</evidence>
<evidence type="ECO:0000256" key="5">
    <source>
        <dbReference type="ARBA" id="ARBA00022927"/>
    </source>
</evidence>
<feature type="region of interest" description="Disordered" evidence="10">
    <location>
        <begin position="73"/>
        <end position="147"/>
    </location>
</feature>
<evidence type="ECO:0000256" key="10">
    <source>
        <dbReference type="SAM" id="MobiDB-lite"/>
    </source>
</evidence>
<evidence type="ECO:0000256" key="7">
    <source>
        <dbReference type="ARBA" id="ARBA00023010"/>
    </source>
</evidence>
<keyword evidence="7 9" id="KW-0811">Translocation</keyword>
<comment type="similarity">
    <text evidence="9">Belongs to the TatB family.</text>
</comment>
<dbReference type="PANTHER" id="PTHR33162">
    <property type="entry name" value="SEC-INDEPENDENT PROTEIN TRANSLOCASE PROTEIN TATA, CHLOROPLASTIC"/>
    <property type="match status" value="1"/>
</dbReference>
<keyword evidence="3 9" id="KW-1003">Cell membrane</keyword>
<dbReference type="Gene3D" id="1.20.5.3310">
    <property type="match status" value="1"/>
</dbReference>
<dbReference type="Proteomes" id="UP001138802">
    <property type="component" value="Unassembled WGS sequence"/>
</dbReference>
<keyword evidence="5 9" id="KW-0653">Protein transport</keyword>
<evidence type="ECO:0000256" key="6">
    <source>
        <dbReference type="ARBA" id="ARBA00022989"/>
    </source>
</evidence>
<dbReference type="AlphaFoldDB" id="A0A9X0WGT6"/>
<dbReference type="Pfam" id="PF02416">
    <property type="entry name" value="TatA_B_E"/>
    <property type="match status" value="1"/>
</dbReference>
<comment type="caution">
    <text evidence="12">The sequence shown here is derived from an EMBL/GenBank/DDBJ whole genome shotgun (WGS) entry which is preliminary data.</text>
</comment>
<name>A0A9X0WGT6_9GAMM</name>